<dbReference type="GO" id="GO:0046872">
    <property type="term" value="F:metal ion binding"/>
    <property type="evidence" value="ECO:0007669"/>
    <property type="project" value="UniProtKB-KW"/>
</dbReference>
<evidence type="ECO:0000256" key="5">
    <source>
        <dbReference type="ARBA" id="ARBA00022692"/>
    </source>
</evidence>
<evidence type="ECO:0000256" key="13">
    <source>
        <dbReference type="NCBIfam" id="TIGR00445"/>
    </source>
</evidence>
<protein>
    <recommendedName>
        <fullName evidence="12 13">Phospho-N-acetylmuramoyl-pentapeptide-transferase</fullName>
        <ecNumber evidence="12 13">2.7.8.13</ecNumber>
    </recommendedName>
    <alternativeName>
        <fullName evidence="12">UDP-MurNAc-pentapeptide phosphotransferase</fullName>
    </alternativeName>
</protein>
<keyword evidence="12 14" id="KW-0460">Magnesium</keyword>
<name>A0A6M8HRP9_9PROT</name>
<gene>
    <name evidence="12" type="primary">mraY</name>
    <name evidence="15" type="ORF">HN018_14050</name>
</gene>
<sequence>MLYNLAHPFAEHFALFNLFRYITFRSGAACLTAFVLSLAMGPRFIARLRKIQRDGQPIRTLGPERHLIEKAGTPTMGGVLILTAWFVSTLLWADLSNGFVWAVMFATASFGAVGFADDYLKLSRRNTKGVSKRMRLGCEFGASLIAGYWIESLMPASIANTLTFPFVKEAVLPLSYAFPIFAMLVITGFGNAVNFTDGLDGLAIVPVIIAAVVFALISYLVGNRIFADYLQLHPVPGTGELGVFLAALIGAGLGFLWFNAPPAAVFMGDTGSLALGGALGAVSVAVKHEIVLCIVGGLFVVETLSVIIQVFWYKRTGKRVFLMAPLHHHFEKMGWQEPKIVIRFWIVSMVLGLAGLATLKIR</sequence>
<accession>A0A6M8HRP9</accession>
<organism evidence="15 16">
    <name type="scientific">Lichenicola cladoniae</name>
    <dbReference type="NCBI Taxonomy" id="1484109"/>
    <lineage>
        <taxon>Bacteria</taxon>
        <taxon>Pseudomonadati</taxon>
        <taxon>Pseudomonadota</taxon>
        <taxon>Alphaproteobacteria</taxon>
        <taxon>Acetobacterales</taxon>
        <taxon>Acetobacteraceae</taxon>
        <taxon>Lichenicola</taxon>
    </lineage>
</organism>
<keyword evidence="4 12" id="KW-0808">Transferase</keyword>
<evidence type="ECO:0000256" key="2">
    <source>
        <dbReference type="ARBA" id="ARBA00005583"/>
    </source>
</evidence>
<comment type="catalytic activity">
    <reaction evidence="12">
        <text>UDP-N-acetyl-alpha-D-muramoyl-L-alanyl-gamma-D-glutamyl-meso-2,6-diaminopimeloyl-D-alanyl-D-alanine + di-trans,octa-cis-undecaprenyl phosphate = di-trans,octa-cis-undecaprenyl diphospho-N-acetyl-alpha-D-muramoyl-L-alanyl-D-glutamyl-meso-2,6-diaminopimeloyl-D-alanyl-D-alanine + UMP</text>
        <dbReference type="Rhea" id="RHEA:28386"/>
        <dbReference type="ChEBI" id="CHEBI:57865"/>
        <dbReference type="ChEBI" id="CHEBI:60392"/>
        <dbReference type="ChEBI" id="CHEBI:61386"/>
        <dbReference type="ChEBI" id="CHEBI:61387"/>
        <dbReference type="EC" id="2.7.8.13"/>
    </reaction>
</comment>
<dbReference type="GO" id="GO:0009252">
    <property type="term" value="P:peptidoglycan biosynthetic process"/>
    <property type="evidence" value="ECO:0007669"/>
    <property type="project" value="UniProtKB-UniRule"/>
</dbReference>
<keyword evidence="11 12" id="KW-0961">Cell wall biogenesis/degradation</keyword>
<dbReference type="PANTHER" id="PTHR22926">
    <property type="entry name" value="PHOSPHO-N-ACETYLMURAMOYL-PENTAPEPTIDE-TRANSFERASE"/>
    <property type="match status" value="1"/>
</dbReference>
<dbReference type="Pfam" id="PF10555">
    <property type="entry name" value="MraY_sig1"/>
    <property type="match status" value="1"/>
</dbReference>
<feature type="transmembrane region" description="Helical" evidence="12">
    <location>
        <begin position="201"/>
        <end position="221"/>
    </location>
</feature>
<keyword evidence="12" id="KW-1003">Cell membrane</keyword>
<dbReference type="KEGG" id="lck:HN018_14050"/>
<dbReference type="PROSITE" id="PS01347">
    <property type="entry name" value="MRAY_1"/>
    <property type="match status" value="1"/>
</dbReference>
<dbReference type="PROSITE" id="PS01348">
    <property type="entry name" value="MRAY_2"/>
    <property type="match status" value="1"/>
</dbReference>
<comment type="pathway">
    <text evidence="12">Cell wall biogenesis; peptidoglycan biosynthesis.</text>
</comment>
<keyword evidence="12 14" id="KW-0479">Metal-binding</keyword>
<evidence type="ECO:0000256" key="6">
    <source>
        <dbReference type="ARBA" id="ARBA00022960"/>
    </source>
</evidence>
<evidence type="ECO:0000256" key="12">
    <source>
        <dbReference type="HAMAP-Rule" id="MF_00038"/>
    </source>
</evidence>
<dbReference type="GO" id="GO:0008360">
    <property type="term" value="P:regulation of cell shape"/>
    <property type="evidence" value="ECO:0007669"/>
    <property type="project" value="UniProtKB-KW"/>
</dbReference>
<dbReference type="AlphaFoldDB" id="A0A6M8HRP9"/>
<evidence type="ECO:0000256" key="1">
    <source>
        <dbReference type="ARBA" id="ARBA00004141"/>
    </source>
</evidence>
<feature type="transmembrane region" description="Helical" evidence="12">
    <location>
        <begin position="99"/>
        <end position="120"/>
    </location>
</feature>
<evidence type="ECO:0000313" key="16">
    <source>
        <dbReference type="Proteomes" id="UP000500767"/>
    </source>
</evidence>
<keyword evidence="3 12" id="KW-0132">Cell division</keyword>
<evidence type="ECO:0000256" key="11">
    <source>
        <dbReference type="ARBA" id="ARBA00023316"/>
    </source>
</evidence>
<feature type="binding site" evidence="14">
    <location>
        <position position="269"/>
    </location>
    <ligand>
        <name>Mg(2+)</name>
        <dbReference type="ChEBI" id="CHEBI:18420"/>
    </ligand>
</feature>
<dbReference type="GO" id="GO:0008963">
    <property type="term" value="F:phospho-N-acetylmuramoyl-pentapeptide-transferase activity"/>
    <property type="evidence" value="ECO:0007669"/>
    <property type="project" value="UniProtKB-UniRule"/>
</dbReference>
<feature type="binding site" evidence="14">
    <location>
        <position position="194"/>
    </location>
    <ligand>
        <name>Mg(2+)</name>
        <dbReference type="ChEBI" id="CHEBI:18420"/>
    </ligand>
</feature>
<keyword evidence="16" id="KW-1185">Reference proteome</keyword>
<evidence type="ECO:0000256" key="4">
    <source>
        <dbReference type="ARBA" id="ARBA00022679"/>
    </source>
</evidence>
<reference evidence="15 16" key="1">
    <citation type="journal article" date="2014" name="World J. Microbiol. Biotechnol.">
        <title>Biodiversity and physiological characteristics of Antarctic and Arctic lichens-associated bacteria.</title>
        <authorList>
            <person name="Lee Y.M."/>
            <person name="Kim E.H."/>
            <person name="Lee H.K."/>
            <person name="Hong S.G."/>
        </authorList>
    </citation>
    <scope>NUCLEOTIDE SEQUENCE [LARGE SCALE GENOMIC DNA]</scope>
    <source>
        <strain evidence="15 16">PAMC 26569</strain>
    </source>
</reference>
<dbReference type="EMBL" id="CP053708">
    <property type="protein sequence ID" value="QKE91018.1"/>
    <property type="molecule type" value="Genomic_DNA"/>
</dbReference>
<feature type="transmembrane region" description="Helical" evidence="12">
    <location>
        <begin position="170"/>
        <end position="189"/>
    </location>
</feature>
<keyword evidence="8 12" id="KW-1133">Transmembrane helix</keyword>
<dbReference type="RefSeq" id="WP_171833457.1">
    <property type="nucleotide sequence ID" value="NZ_CP053708.1"/>
</dbReference>
<dbReference type="EC" id="2.7.8.13" evidence="12 13"/>
<dbReference type="PANTHER" id="PTHR22926:SF5">
    <property type="entry name" value="PHOSPHO-N-ACETYLMURAMOYL-PENTAPEPTIDE-TRANSFERASE HOMOLOG"/>
    <property type="match status" value="1"/>
</dbReference>
<dbReference type="GO" id="GO:0005886">
    <property type="term" value="C:plasma membrane"/>
    <property type="evidence" value="ECO:0007669"/>
    <property type="project" value="UniProtKB-SubCell"/>
</dbReference>
<dbReference type="InterPro" id="IPR000715">
    <property type="entry name" value="Glycosyl_transferase_4"/>
</dbReference>
<comment type="function">
    <text evidence="12">Catalyzes the initial step of the lipid cycle reactions in the biosynthesis of the cell wall peptidoglycan: transfers peptidoglycan precursor phospho-MurNAc-pentapeptide from UDP-MurNAc-pentapeptide onto the lipid carrier undecaprenyl phosphate, yielding undecaprenyl-pyrophosphoryl-MurNAc-pentapeptide, known as lipid I.</text>
</comment>
<evidence type="ECO:0000256" key="14">
    <source>
        <dbReference type="PIRSR" id="PIRSR600715-1"/>
    </source>
</evidence>
<evidence type="ECO:0000256" key="9">
    <source>
        <dbReference type="ARBA" id="ARBA00023136"/>
    </source>
</evidence>
<dbReference type="HAMAP" id="MF_00038">
    <property type="entry name" value="MraY"/>
    <property type="match status" value="1"/>
</dbReference>
<keyword evidence="7 12" id="KW-0573">Peptidoglycan synthesis</keyword>
<evidence type="ECO:0000256" key="10">
    <source>
        <dbReference type="ARBA" id="ARBA00023306"/>
    </source>
</evidence>
<evidence type="ECO:0000313" key="15">
    <source>
        <dbReference type="EMBL" id="QKE91018.1"/>
    </source>
</evidence>
<comment type="subcellular location">
    <subcellularLocation>
        <location evidence="12">Cell membrane</location>
        <topology evidence="12">Multi-pass membrane protein</topology>
    </subcellularLocation>
    <subcellularLocation>
        <location evidence="1">Membrane</location>
        <topology evidence="1">Multi-pass membrane protein</topology>
    </subcellularLocation>
</comment>
<dbReference type="CDD" id="cd06852">
    <property type="entry name" value="GT_MraY"/>
    <property type="match status" value="1"/>
</dbReference>
<feature type="transmembrane region" description="Helical" evidence="12">
    <location>
        <begin position="241"/>
        <end position="258"/>
    </location>
</feature>
<keyword evidence="6 12" id="KW-0133">Cell shape</keyword>
<evidence type="ECO:0000256" key="8">
    <source>
        <dbReference type="ARBA" id="ARBA00022989"/>
    </source>
</evidence>
<keyword evidence="10 12" id="KW-0131">Cell cycle</keyword>
<proteinExistence type="inferred from homology"/>
<dbReference type="NCBIfam" id="TIGR00445">
    <property type="entry name" value="mraY"/>
    <property type="match status" value="1"/>
</dbReference>
<dbReference type="UniPathway" id="UPA00219"/>
<dbReference type="GO" id="GO:0071555">
    <property type="term" value="P:cell wall organization"/>
    <property type="evidence" value="ECO:0007669"/>
    <property type="project" value="UniProtKB-KW"/>
</dbReference>
<feature type="transmembrane region" description="Helical" evidence="12">
    <location>
        <begin position="340"/>
        <end position="359"/>
    </location>
</feature>
<keyword evidence="9 12" id="KW-0472">Membrane</keyword>
<dbReference type="Pfam" id="PF00953">
    <property type="entry name" value="Glycos_transf_4"/>
    <property type="match status" value="1"/>
</dbReference>
<comment type="cofactor">
    <cofactor evidence="12 14">
        <name>Mg(2+)</name>
        <dbReference type="ChEBI" id="CHEBI:18420"/>
    </cofactor>
</comment>
<feature type="transmembrane region" description="Helical" evidence="12">
    <location>
        <begin position="140"/>
        <end position="158"/>
    </location>
</feature>
<dbReference type="InterPro" id="IPR018480">
    <property type="entry name" value="PNAcMuramoyl-5peptid_Trfase_CS"/>
</dbReference>
<feature type="transmembrane region" description="Helical" evidence="12">
    <location>
        <begin position="18"/>
        <end position="40"/>
    </location>
</feature>
<dbReference type="Proteomes" id="UP000500767">
    <property type="component" value="Chromosome"/>
</dbReference>
<evidence type="ECO:0000256" key="7">
    <source>
        <dbReference type="ARBA" id="ARBA00022984"/>
    </source>
</evidence>
<comment type="similarity">
    <text evidence="2 12">Belongs to the glycosyltransferase 4 family. MraY subfamily.</text>
</comment>
<evidence type="ECO:0000256" key="3">
    <source>
        <dbReference type="ARBA" id="ARBA00022618"/>
    </source>
</evidence>
<dbReference type="GO" id="GO:0051301">
    <property type="term" value="P:cell division"/>
    <property type="evidence" value="ECO:0007669"/>
    <property type="project" value="UniProtKB-KW"/>
</dbReference>
<feature type="transmembrane region" description="Helical" evidence="12">
    <location>
        <begin position="290"/>
        <end position="313"/>
    </location>
</feature>
<feature type="transmembrane region" description="Helical" evidence="12">
    <location>
        <begin position="75"/>
        <end position="93"/>
    </location>
</feature>
<dbReference type="InterPro" id="IPR003524">
    <property type="entry name" value="PNAcMuramoyl-5peptid_Trfase"/>
</dbReference>
<keyword evidence="5 12" id="KW-0812">Transmembrane</keyword>